<keyword evidence="1" id="KW-0812">Transmembrane</keyword>
<keyword evidence="1" id="KW-0472">Membrane</keyword>
<feature type="transmembrane region" description="Helical" evidence="1">
    <location>
        <begin position="29"/>
        <end position="53"/>
    </location>
</feature>
<dbReference type="HOGENOM" id="CLU_350443_0_0_11"/>
<dbReference type="EMBL" id="CP004346">
    <property type="protein sequence ID" value="AGH40837.1"/>
    <property type="molecule type" value="Genomic_DNA"/>
</dbReference>
<dbReference type="AlphaFoldDB" id="M4RQM3"/>
<proteinExistence type="predicted"/>
<reference evidence="2 3" key="1">
    <citation type="journal article" date="2013" name="Genome Announc.">
        <title>Complete Genome Sequence of the Probiotic Bifidobacterium thermophilum Strain RBL67.</title>
        <authorList>
            <person name="Jans C."/>
            <person name="Lacroix C."/>
            <person name="Follador R."/>
            <person name="Stevens M.J."/>
        </authorList>
    </citation>
    <scope>NUCLEOTIDE SEQUENCE [LARGE SCALE GENOMIC DNA]</scope>
    <source>
        <strain evidence="2 3">RBL67</strain>
    </source>
</reference>
<dbReference type="RefSeq" id="WP_015450098.1">
    <property type="nucleotide sequence ID" value="NC_020546.1"/>
</dbReference>
<protein>
    <submittedName>
        <fullName evidence="2">Uncharacterized protein</fullName>
    </submittedName>
</protein>
<sequence>MKESVLWRRLDRAVGTRLRARYKNKESGVAMVMALMFILVVLLTSTLLLGILLSQALPYRNNARNAQGKVAAEAGLQAGLSFLRTAESYYETGNYSKLMPAMAADPSKPSLDETYAMETATTSGSTTGTVNVVALNYVPVDDTSSGTTAVSTSSATHNQKLSYRIQIGYYDGDPDAGGKMVTDATKLSSVKYAVVVSYGYVNRYPDGRTSGTETDPVRTAAAKYKFGQSQETGGGGGGGDGSPMYNMPLEDGTPWIFVESTTADSNGDLDTLTAMYSIDEKRGNSYGGDWLEKLVPDPRNSLCFVATTDSEGNIDPTKSAVVNSAVRLFRKAVQTGDKTIQYSEYCKKHGKYSHLNQWVYGKDDSIRLKGTNLCMTGLDTSYRTTGGKGGKAQDGAIRLTTCGNSYSPAISDGKVDAGTEATWKAGGQGYDTEAELNDPNSLLNKYQKWGFFLGFVNAGYVNFGKLNTADADTLYYSRGDMHSNSSEYVHTLFQTMYAQRIANANSSASAKWGQCDADVSNKQYGSDATGGDSCFLISTQWTDKFSDNGHTSAANIKTYAESLGAGGEAGWNTNQIVSDSGACMFAGNNGGDTAVTKQCFVNAAPGYSYCFSTLMYGADMSTGASWQYPCPVMSNGVQSKFDNILYDRGTNGINGKKLTTLRMTWGQSGDRNYGASTATISHRCFYTDGNTAGSWLKNRDGDCPTASASNNSSFYRFEYVGPNSVYNYKFVLASSYDGKDDNTTNSLCLTEMTNGLTGADYASNANSYFYGVQKYAPKVVLQKCTKQTTNVLGEVSYPQQWNGVRPDGGGGTGGSGAATYKKLTESSISYASSKYVDAANWKW</sequence>
<evidence type="ECO:0000313" key="2">
    <source>
        <dbReference type="EMBL" id="AGH40837.1"/>
    </source>
</evidence>
<evidence type="ECO:0000256" key="1">
    <source>
        <dbReference type="SAM" id="Phobius"/>
    </source>
</evidence>
<accession>M4RQM3</accession>
<evidence type="ECO:0000313" key="3">
    <source>
        <dbReference type="Proteomes" id="UP000011835"/>
    </source>
</evidence>
<dbReference type="Proteomes" id="UP000011835">
    <property type="component" value="Chromosome"/>
</dbReference>
<organism evidence="2 3">
    <name type="scientific">Bifidobacterium thermophilum RBL67</name>
    <dbReference type="NCBI Taxonomy" id="1254439"/>
    <lineage>
        <taxon>Bacteria</taxon>
        <taxon>Bacillati</taxon>
        <taxon>Actinomycetota</taxon>
        <taxon>Actinomycetes</taxon>
        <taxon>Bifidobacteriales</taxon>
        <taxon>Bifidobacteriaceae</taxon>
        <taxon>Bifidobacterium</taxon>
    </lineage>
</organism>
<name>M4RQM3_9BIFI</name>
<dbReference type="PATRIC" id="fig|1254439.12.peg.572"/>
<gene>
    <name evidence="2" type="ORF">D805_0570</name>
</gene>
<keyword evidence="1" id="KW-1133">Transmembrane helix</keyword>
<keyword evidence="3" id="KW-1185">Reference proteome</keyword>
<dbReference type="KEGG" id="btp:D805_0570"/>